<protein>
    <submittedName>
        <fullName evidence="8">JAB domain-containing protein</fullName>
    </submittedName>
</protein>
<dbReference type="AlphaFoldDB" id="A0A9D1ZI86"/>
<dbReference type="PANTHER" id="PTHR30471:SF3">
    <property type="entry name" value="UPF0758 PROTEIN YEES-RELATED"/>
    <property type="match status" value="1"/>
</dbReference>
<sequence>MKTTKQQQGQKTQRRAKKNAQGVQLSLFDSDLRALTDRELIEELTPHADKVAEDWEWSYSMERLFNQLTPQRRRIAVAAVELYRRREGKGKLAERIRSSVSIHRIMQPYLAHLEVEEFWVLPLSNSCRLIRPVRVSVGGIDQTLADVRTVMRKLLEVGATCFAVAHNHPSGDIRPSREDNRLTEALQEAGVLMNIKLIDHVIIGGDSYYSYMDDGAI</sequence>
<reference evidence="8" key="2">
    <citation type="submission" date="2021-04" db="EMBL/GenBank/DDBJ databases">
        <authorList>
            <person name="Gilroy R."/>
        </authorList>
    </citation>
    <scope>NUCLEOTIDE SEQUENCE</scope>
    <source>
        <strain evidence="8">Gambia2-208</strain>
    </source>
</reference>
<gene>
    <name evidence="8" type="ORF">H9824_06095</name>
</gene>
<feature type="domain" description="MPN" evidence="7">
    <location>
        <begin position="95"/>
        <end position="217"/>
    </location>
</feature>
<evidence type="ECO:0000256" key="5">
    <source>
        <dbReference type="ARBA" id="ARBA00023049"/>
    </source>
</evidence>
<keyword evidence="2" id="KW-0479">Metal-binding</keyword>
<dbReference type="GO" id="GO:0046872">
    <property type="term" value="F:metal ion binding"/>
    <property type="evidence" value="ECO:0007669"/>
    <property type="project" value="UniProtKB-KW"/>
</dbReference>
<keyword evidence="5" id="KW-0482">Metalloprotease</keyword>
<proteinExistence type="predicted"/>
<dbReference type="CDD" id="cd08071">
    <property type="entry name" value="MPN_DUF2466"/>
    <property type="match status" value="1"/>
</dbReference>
<feature type="region of interest" description="Disordered" evidence="6">
    <location>
        <begin position="1"/>
        <end position="22"/>
    </location>
</feature>
<reference evidence="8" key="1">
    <citation type="journal article" date="2021" name="PeerJ">
        <title>Extensive microbial diversity within the chicken gut microbiome revealed by metagenomics and culture.</title>
        <authorList>
            <person name="Gilroy R."/>
            <person name="Ravi A."/>
            <person name="Getino M."/>
            <person name="Pursley I."/>
            <person name="Horton D.L."/>
            <person name="Alikhan N.F."/>
            <person name="Baker D."/>
            <person name="Gharbi K."/>
            <person name="Hall N."/>
            <person name="Watson M."/>
            <person name="Adriaenssens E.M."/>
            <person name="Foster-Nyarko E."/>
            <person name="Jarju S."/>
            <person name="Secka A."/>
            <person name="Antonio M."/>
            <person name="Oren A."/>
            <person name="Chaudhuri R.R."/>
            <person name="La Ragione R."/>
            <person name="Hildebrand F."/>
            <person name="Pallen M.J."/>
        </authorList>
    </citation>
    <scope>NUCLEOTIDE SEQUENCE</scope>
    <source>
        <strain evidence="8">Gambia2-208</strain>
    </source>
</reference>
<dbReference type="EMBL" id="DXCV01000041">
    <property type="protein sequence ID" value="HIY88257.1"/>
    <property type="molecule type" value="Genomic_DNA"/>
</dbReference>
<dbReference type="InterPro" id="IPR001405">
    <property type="entry name" value="UPF0758"/>
</dbReference>
<evidence type="ECO:0000256" key="4">
    <source>
        <dbReference type="ARBA" id="ARBA00022833"/>
    </source>
</evidence>
<accession>A0A9D1ZI86</accession>
<name>A0A9D1ZI86_9BACE</name>
<evidence type="ECO:0000313" key="9">
    <source>
        <dbReference type="Proteomes" id="UP000886851"/>
    </source>
</evidence>
<keyword evidence="1" id="KW-0645">Protease</keyword>
<evidence type="ECO:0000256" key="1">
    <source>
        <dbReference type="ARBA" id="ARBA00022670"/>
    </source>
</evidence>
<feature type="compositionally biased region" description="Low complexity" evidence="6">
    <location>
        <begin position="1"/>
        <end position="11"/>
    </location>
</feature>
<evidence type="ECO:0000256" key="3">
    <source>
        <dbReference type="ARBA" id="ARBA00022801"/>
    </source>
</evidence>
<dbReference type="InterPro" id="IPR037518">
    <property type="entry name" value="MPN"/>
</dbReference>
<dbReference type="GO" id="GO:0008237">
    <property type="term" value="F:metallopeptidase activity"/>
    <property type="evidence" value="ECO:0007669"/>
    <property type="project" value="UniProtKB-KW"/>
</dbReference>
<dbReference type="SUPFAM" id="SSF102712">
    <property type="entry name" value="JAB1/MPN domain"/>
    <property type="match status" value="1"/>
</dbReference>
<organism evidence="8 9">
    <name type="scientific">Candidatus Bacteroides pullicola</name>
    <dbReference type="NCBI Taxonomy" id="2838475"/>
    <lineage>
        <taxon>Bacteria</taxon>
        <taxon>Pseudomonadati</taxon>
        <taxon>Bacteroidota</taxon>
        <taxon>Bacteroidia</taxon>
        <taxon>Bacteroidales</taxon>
        <taxon>Bacteroidaceae</taxon>
        <taxon>Bacteroides</taxon>
    </lineage>
</organism>
<evidence type="ECO:0000259" key="7">
    <source>
        <dbReference type="PROSITE" id="PS50249"/>
    </source>
</evidence>
<dbReference type="PROSITE" id="PS01302">
    <property type="entry name" value="UPF0758"/>
    <property type="match status" value="1"/>
</dbReference>
<comment type="caution">
    <text evidence="8">The sequence shown here is derived from an EMBL/GenBank/DDBJ whole genome shotgun (WGS) entry which is preliminary data.</text>
</comment>
<dbReference type="PROSITE" id="PS50249">
    <property type="entry name" value="MPN"/>
    <property type="match status" value="1"/>
</dbReference>
<keyword evidence="4" id="KW-0862">Zinc</keyword>
<dbReference type="Pfam" id="PF04002">
    <property type="entry name" value="RadC"/>
    <property type="match status" value="1"/>
</dbReference>
<evidence type="ECO:0000256" key="6">
    <source>
        <dbReference type="SAM" id="MobiDB-lite"/>
    </source>
</evidence>
<evidence type="ECO:0000256" key="2">
    <source>
        <dbReference type="ARBA" id="ARBA00022723"/>
    </source>
</evidence>
<dbReference type="InterPro" id="IPR025657">
    <property type="entry name" value="RadC_JAB"/>
</dbReference>
<dbReference type="Proteomes" id="UP000886851">
    <property type="component" value="Unassembled WGS sequence"/>
</dbReference>
<dbReference type="InterPro" id="IPR020891">
    <property type="entry name" value="UPF0758_CS"/>
</dbReference>
<keyword evidence="3" id="KW-0378">Hydrolase</keyword>
<dbReference type="Gene3D" id="3.40.140.10">
    <property type="entry name" value="Cytidine Deaminase, domain 2"/>
    <property type="match status" value="1"/>
</dbReference>
<dbReference type="GO" id="GO:0006508">
    <property type="term" value="P:proteolysis"/>
    <property type="evidence" value="ECO:0007669"/>
    <property type="project" value="UniProtKB-KW"/>
</dbReference>
<dbReference type="PANTHER" id="PTHR30471">
    <property type="entry name" value="DNA REPAIR PROTEIN RADC"/>
    <property type="match status" value="1"/>
</dbReference>
<evidence type="ECO:0000313" key="8">
    <source>
        <dbReference type="EMBL" id="HIY88257.1"/>
    </source>
</evidence>